<feature type="transmembrane region" description="Helical" evidence="1">
    <location>
        <begin position="102"/>
        <end position="120"/>
    </location>
</feature>
<gene>
    <name evidence="3" type="ORF">FPL22_00915</name>
</gene>
<proteinExistence type="predicted"/>
<name>A0A556QMS6_9BACT</name>
<keyword evidence="4" id="KW-1185">Reference proteome</keyword>
<accession>A0A556QMS6</accession>
<reference evidence="3 4" key="1">
    <citation type="submission" date="2019-07" db="EMBL/GenBank/DDBJ databases">
        <title>Description of 53C-WASEF.</title>
        <authorList>
            <person name="Pitt A."/>
            <person name="Hahn M.W."/>
        </authorList>
    </citation>
    <scope>NUCLEOTIDE SEQUENCE [LARGE SCALE GENOMIC DNA]</scope>
    <source>
        <strain evidence="3 4">53C-WASEF</strain>
    </source>
</reference>
<organism evidence="3 4">
    <name type="scientific">Rariglobus hedericola</name>
    <dbReference type="NCBI Taxonomy" id="2597822"/>
    <lineage>
        <taxon>Bacteria</taxon>
        <taxon>Pseudomonadati</taxon>
        <taxon>Verrucomicrobiota</taxon>
        <taxon>Opitutia</taxon>
        <taxon>Opitutales</taxon>
        <taxon>Opitutaceae</taxon>
        <taxon>Rariglobus</taxon>
    </lineage>
</organism>
<evidence type="ECO:0000259" key="2">
    <source>
        <dbReference type="Pfam" id="PF07635"/>
    </source>
</evidence>
<evidence type="ECO:0000256" key="1">
    <source>
        <dbReference type="SAM" id="Phobius"/>
    </source>
</evidence>
<feature type="transmembrane region" description="Helical" evidence="1">
    <location>
        <begin position="132"/>
        <end position="160"/>
    </location>
</feature>
<feature type="transmembrane region" description="Helical" evidence="1">
    <location>
        <begin position="67"/>
        <end position="90"/>
    </location>
</feature>
<evidence type="ECO:0000313" key="4">
    <source>
        <dbReference type="Proteomes" id="UP000315648"/>
    </source>
</evidence>
<dbReference type="PANTHER" id="PTHR35889:SF3">
    <property type="entry name" value="F-BOX DOMAIN-CONTAINING PROTEIN"/>
    <property type="match status" value="1"/>
</dbReference>
<keyword evidence="1" id="KW-0812">Transmembrane</keyword>
<dbReference type="AlphaFoldDB" id="A0A556QMS6"/>
<protein>
    <recommendedName>
        <fullName evidence="2">Cytochrome C Planctomycete-type domain-containing protein</fullName>
    </recommendedName>
</protein>
<feature type="domain" description="Cytochrome C Planctomycete-type" evidence="2">
    <location>
        <begin position="196"/>
        <end position="253"/>
    </location>
</feature>
<dbReference type="GO" id="GO:0009055">
    <property type="term" value="F:electron transfer activity"/>
    <property type="evidence" value="ECO:0007669"/>
    <property type="project" value="InterPro"/>
</dbReference>
<feature type="transmembrane region" description="Helical" evidence="1">
    <location>
        <begin position="34"/>
        <end position="55"/>
    </location>
</feature>
<dbReference type="InterPro" id="IPR036909">
    <property type="entry name" value="Cyt_c-like_dom_sf"/>
</dbReference>
<keyword evidence="1" id="KW-1133">Transmembrane helix</keyword>
<dbReference type="GO" id="GO:0020037">
    <property type="term" value="F:heme binding"/>
    <property type="evidence" value="ECO:0007669"/>
    <property type="project" value="InterPro"/>
</dbReference>
<dbReference type="Pfam" id="PF07635">
    <property type="entry name" value="PSCyt1"/>
    <property type="match status" value="1"/>
</dbReference>
<sequence length="279" mass="30087">MRKEGRGASGFPTEAKLRWMGKMDGITLERLGNLHLVFLHLPIGFVVAAVLLELWRWRRPSVEGAWLQGRLLAANAVASLLTAGAGLLLASGGNYSGEVLALHRWAGVTCAALAIAAWMAHARGGKWAGRVMLFALLVATIVAGHLGATLTHGSAVTVWWRTEKTESKKTTVAVHPIAADAPVFEKEIRPLLERSCFECHGPLKARGRLRLDTREAALAGGKSGLPAITPGKPEASELLRRIKLPRDDDEAMPAGDALELTPAEIARLEKWIVDGASWR</sequence>
<dbReference type="InterPro" id="IPR011429">
    <property type="entry name" value="Cyt_c_Planctomycete-type"/>
</dbReference>
<dbReference type="OrthoDB" id="194829at2"/>
<dbReference type="EMBL" id="VMBG01000001">
    <property type="protein sequence ID" value="TSJ77902.1"/>
    <property type="molecule type" value="Genomic_DNA"/>
</dbReference>
<comment type="caution">
    <text evidence="3">The sequence shown here is derived from an EMBL/GenBank/DDBJ whole genome shotgun (WGS) entry which is preliminary data.</text>
</comment>
<evidence type="ECO:0000313" key="3">
    <source>
        <dbReference type="EMBL" id="TSJ77902.1"/>
    </source>
</evidence>
<dbReference type="Proteomes" id="UP000315648">
    <property type="component" value="Unassembled WGS sequence"/>
</dbReference>
<keyword evidence="1" id="KW-0472">Membrane</keyword>
<dbReference type="PANTHER" id="PTHR35889">
    <property type="entry name" value="CYCLOINULO-OLIGOSACCHARIDE FRUCTANOTRANSFERASE-RELATED"/>
    <property type="match status" value="1"/>
</dbReference>
<dbReference type="SUPFAM" id="SSF46626">
    <property type="entry name" value="Cytochrome c"/>
    <property type="match status" value="1"/>
</dbReference>